<feature type="chain" id="PRO_5030915883" description="Alpha-galactosidase" evidence="6">
    <location>
        <begin position="24"/>
        <end position="454"/>
    </location>
</feature>
<dbReference type="GO" id="GO:0004557">
    <property type="term" value="F:alpha-galactosidase activity"/>
    <property type="evidence" value="ECO:0007669"/>
    <property type="project" value="UniProtKB-EC"/>
</dbReference>
<dbReference type="Gene3D" id="3.20.20.70">
    <property type="entry name" value="Aldolase class I"/>
    <property type="match status" value="1"/>
</dbReference>
<dbReference type="PANTHER" id="PTHR11452:SF42">
    <property type="entry name" value="ALPHA-GALACTOSIDASE"/>
    <property type="match status" value="1"/>
</dbReference>
<dbReference type="SUPFAM" id="SSF51445">
    <property type="entry name" value="(Trans)glycosidases"/>
    <property type="match status" value="1"/>
</dbReference>
<evidence type="ECO:0000256" key="4">
    <source>
        <dbReference type="ARBA" id="ARBA00023295"/>
    </source>
</evidence>
<dbReference type="AlphaFoldDB" id="A0A7W5H2Z7"/>
<proteinExistence type="inferred from homology"/>
<feature type="signal peptide" evidence="6">
    <location>
        <begin position="1"/>
        <end position="23"/>
    </location>
</feature>
<evidence type="ECO:0000256" key="6">
    <source>
        <dbReference type="SAM" id="SignalP"/>
    </source>
</evidence>
<evidence type="ECO:0000313" key="9">
    <source>
        <dbReference type="Proteomes" id="UP000544222"/>
    </source>
</evidence>
<dbReference type="InterPro" id="IPR041233">
    <property type="entry name" value="Melibiase_C"/>
</dbReference>
<comment type="similarity">
    <text evidence="1 5">Belongs to the glycosyl hydrolase 27 family.</text>
</comment>
<gene>
    <name evidence="8" type="ORF">FHX64_002498</name>
</gene>
<dbReference type="InterPro" id="IPR013785">
    <property type="entry name" value="Aldolase_TIM"/>
</dbReference>
<dbReference type="InterPro" id="IPR013780">
    <property type="entry name" value="Glyco_hydro_b"/>
</dbReference>
<reference evidence="8 9" key="1">
    <citation type="submission" date="2020-08" db="EMBL/GenBank/DDBJ databases">
        <title>Genomic Encyclopedia of Type Strains, Phase IV (KMG-IV): sequencing the most valuable type-strain genomes for metagenomic binning, comparative biology and taxonomic classification.</title>
        <authorList>
            <person name="Goeker M."/>
        </authorList>
    </citation>
    <scope>NUCLEOTIDE SEQUENCE [LARGE SCALE GENOMIC DNA]</scope>
    <source>
        <strain evidence="8 9">DSM 27471</strain>
    </source>
</reference>
<evidence type="ECO:0000256" key="2">
    <source>
        <dbReference type="ARBA" id="ARBA00022729"/>
    </source>
</evidence>
<name>A0A7W5H2Z7_9PORP</name>
<comment type="catalytic activity">
    <reaction evidence="5">
        <text>Hydrolysis of terminal, non-reducing alpha-D-galactose residues in alpha-D-galactosides, including galactose oligosaccharides, galactomannans and galactolipids.</text>
        <dbReference type="EC" id="3.2.1.22"/>
    </reaction>
</comment>
<dbReference type="PANTHER" id="PTHR11452">
    <property type="entry name" value="ALPHA-GALACTOSIDASE/ALPHA-N-ACETYLGALACTOSAMINIDASE"/>
    <property type="match status" value="1"/>
</dbReference>
<protein>
    <recommendedName>
        <fullName evidence="5">Alpha-galactosidase</fullName>
        <ecNumber evidence="5">3.2.1.22</ecNumber>
    </recommendedName>
    <alternativeName>
        <fullName evidence="5">Melibiase</fullName>
    </alternativeName>
</protein>
<organism evidence="8 9">
    <name type="scientific">Microbacter margulisiae</name>
    <dbReference type="NCBI Taxonomy" id="1350067"/>
    <lineage>
        <taxon>Bacteria</taxon>
        <taxon>Pseudomonadati</taxon>
        <taxon>Bacteroidota</taxon>
        <taxon>Bacteroidia</taxon>
        <taxon>Bacteroidales</taxon>
        <taxon>Porphyromonadaceae</taxon>
        <taxon>Microbacter</taxon>
    </lineage>
</organism>
<dbReference type="EMBL" id="JACHYB010000002">
    <property type="protein sequence ID" value="MBB3188300.1"/>
    <property type="molecule type" value="Genomic_DNA"/>
</dbReference>
<dbReference type="InterPro" id="IPR002241">
    <property type="entry name" value="Glyco_hydro_27"/>
</dbReference>
<keyword evidence="9" id="KW-1185">Reference proteome</keyword>
<dbReference type="SUPFAM" id="SSF51011">
    <property type="entry name" value="Glycosyl hydrolase domain"/>
    <property type="match status" value="1"/>
</dbReference>
<dbReference type="PRINTS" id="PR00740">
    <property type="entry name" value="GLHYDRLASE27"/>
</dbReference>
<evidence type="ECO:0000313" key="8">
    <source>
        <dbReference type="EMBL" id="MBB3188300.1"/>
    </source>
</evidence>
<dbReference type="InterPro" id="IPR017853">
    <property type="entry name" value="GH"/>
</dbReference>
<comment type="caution">
    <text evidence="8">The sequence shown here is derived from an EMBL/GenBank/DDBJ whole genome shotgun (WGS) entry which is preliminary data.</text>
</comment>
<dbReference type="RefSeq" id="WP_183414060.1">
    <property type="nucleotide sequence ID" value="NZ_JACHYB010000002.1"/>
</dbReference>
<dbReference type="GO" id="GO:0005975">
    <property type="term" value="P:carbohydrate metabolic process"/>
    <property type="evidence" value="ECO:0007669"/>
    <property type="project" value="InterPro"/>
</dbReference>
<accession>A0A7W5H2Z7</accession>
<feature type="domain" description="Alpha galactosidase C-terminal" evidence="7">
    <location>
        <begin position="375"/>
        <end position="450"/>
    </location>
</feature>
<evidence type="ECO:0000256" key="1">
    <source>
        <dbReference type="ARBA" id="ARBA00009743"/>
    </source>
</evidence>
<dbReference type="Pfam" id="PF16499">
    <property type="entry name" value="Melibiase_2"/>
    <property type="match status" value="1"/>
</dbReference>
<dbReference type="Gene3D" id="2.60.40.1180">
    <property type="entry name" value="Golgi alpha-mannosidase II"/>
    <property type="match status" value="1"/>
</dbReference>
<sequence length="454" mass="51797">MKLTRIAILLLTLSLGISGFAHPAVRDSLKFLQWAPTPPMGWNSWDCYGPTVTEKEVKANASYMAHNLKKFGWKYIVVDIRWYVSNPKTHGYNETNPEYCLDQYGRFVPSPVRFPSAANNKGFKPLADYVHHLGLKFGIHIMRGIPKIAVKENTPILNSPYHADDIYNTNELCQWLHDMYTVDATKAGAQAYYNSLFDLYASWGVDFVKVDDLSRPYHKDEIDMIRKAIDQCGRPIVLSTSPGATPITEADHIETHANMWRIMDDFWDNWPEEKAHFALFEQWIRYSGYGHWPDGDMLPLGRIGIRSERGNNRLTHFTPDEQYTLMSLFAICKSPLIFGGDLPSNDAFTLSLITNPDVLYIDQHSIHNRLLKNDNGIVIWTADSPKGDKYLAVFNATDDQNPQHVSVNRQLAGVASSCMVTNIWTHKTEGHFGETFTCVVPRHGVKLYKLQKRQ</sequence>
<evidence type="ECO:0000256" key="3">
    <source>
        <dbReference type="ARBA" id="ARBA00022801"/>
    </source>
</evidence>
<keyword evidence="2 6" id="KW-0732">Signal</keyword>
<keyword evidence="5" id="KW-1015">Disulfide bond</keyword>
<evidence type="ECO:0000259" key="7">
    <source>
        <dbReference type="Pfam" id="PF17801"/>
    </source>
</evidence>
<evidence type="ECO:0000256" key="5">
    <source>
        <dbReference type="RuleBase" id="RU361168"/>
    </source>
</evidence>
<dbReference type="CDD" id="cd14792">
    <property type="entry name" value="GH27"/>
    <property type="match status" value="1"/>
</dbReference>
<keyword evidence="4 5" id="KW-0326">Glycosidase</keyword>
<dbReference type="Pfam" id="PF17801">
    <property type="entry name" value="Melibiase_C"/>
    <property type="match status" value="1"/>
</dbReference>
<dbReference type="EC" id="3.2.1.22" evidence="5"/>
<keyword evidence="3 5" id="KW-0378">Hydrolase</keyword>
<dbReference type="Proteomes" id="UP000544222">
    <property type="component" value="Unassembled WGS sequence"/>
</dbReference>